<sequence length="564" mass="62557">MAITITLSEDTVQHLVESVTTLINAEESRGRDASHYRALLSGLNEGMSLNRNCDEIGSAPLPFHAHDAIAHGDGTFGDPGHNSQGDMTLVYPSLSSDVVDSPIDSHNDNLEYTLSPIQPPLSPLDSTDSDFEDEKNRIRDWEEVTVFGASSSPSPVMPPQAFNNFGGGVSDCESTNDKGILGGTEMLNPISHSRPVEELGAAVHDPDPDPPAPRRIHLLDDSADAPPTKRPRVSVPDDDYDPDDSDGDLDGFVVEARLPGECEKRKGDRKQKTTSRRKKQSSGGCKSKGAKRVVTWTDSLTLPPPSPDSLQLLTRLSTVSSEQRTVEALGRITRHLMQPPKEKLEWNDTSLVAIARRCKILHEMEGLHDYKLMLSYLQLTVQGSPQEETGFPQYGRFCQRGRVIPSTFRSWYSIGTSLVYLAAAVLEAPWFKISFWNDSTGQWQLHHFLSVEINQKSLDEVQVNLWTEFMTQFIPPCPACPNLSHCTPYRKHRKTKFHVPTNRCPFNTAEAPHWTAVERSKAVGAVPVTSLLELENTLNDFYDSNGEKKDPDSYILVDSNICKG</sequence>
<dbReference type="EMBL" id="JAUEPS010000184">
    <property type="protein sequence ID" value="KAK0434532.1"/>
    <property type="molecule type" value="Genomic_DNA"/>
</dbReference>
<dbReference type="AlphaFoldDB" id="A0AA39J3B8"/>
<organism evidence="2 3">
    <name type="scientific">Armillaria tabescens</name>
    <name type="common">Ringless honey mushroom</name>
    <name type="synonym">Agaricus tabescens</name>
    <dbReference type="NCBI Taxonomy" id="1929756"/>
    <lineage>
        <taxon>Eukaryota</taxon>
        <taxon>Fungi</taxon>
        <taxon>Dikarya</taxon>
        <taxon>Basidiomycota</taxon>
        <taxon>Agaricomycotina</taxon>
        <taxon>Agaricomycetes</taxon>
        <taxon>Agaricomycetidae</taxon>
        <taxon>Agaricales</taxon>
        <taxon>Marasmiineae</taxon>
        <taxon>Physalacriaceae</taxon>
        <taxon>Desarmillaria</taxon>
    </lineage>
</organism>
<feature type="region of interest" description="Disordered" evidence="1">
    <location>
        <begin position="200"/>
        <end position="290"/>
    </location>
</feature>
<feature type="compositionally biased region" description="Acidic residues" evidence="1">
    <location>
        <begin position="236"/>
        <end position="249"/>
    </location>
</feature>
<accession>A0AA39J3B8</accession>
<name>A0AA39J3B8_ARMTA</name>
<dbReference type="Proteomes" id="UP001175211">
    <property type="component" value="Unassembled WGS sequence"/>
</dbReference>
<dbReference type="RefSeq" id="XP_060321756.1">
    <property type="nucleotide sequence ID" value="XM_060470633.1"/>
</dbReference>
<evidence type="ECO:0000313" key="3">
    <source>
        <dbReference type="Proteomes" id="UP001175211"/>
    </source>
</evidence>
<proteinExistence type="predicted"/>
<feature type="non-terminal residue" evidence="2">
    <location>
        <position position="564"/>
    </location>
</feature>
<feature type="compositionally biased region" description="Basic residues" evidence="1">
    <location>
        <begin position="267"/>
        <end position="280"/>
    </location>
</feature>
<dbReference type="GeneID" id="85354181"/>
<protein>
    <submittedName>
        <fullName evidence="2">Uncharacterized protein</fullName>
    </submittedName>
</protein>
<gene>
    <name evidence="2" type="ORF">EV420DRAFT_1488609</name>
</gene>
<keyword evidence="3" id="KW-1185">Reference proteome</keyword>
<comment type="caution">
    <text evidence="2">The sequence shown here is derived from an EMBL/GenBank/DDBJ whole genome shotgun (WGS) entry which is preliminary data.</text>
</comment>
<reference evidence="2" key="1">
    <citation type="submission" date="2023-06" db="EMBL/GenBank/DDBJ databases">
        <authorList>
            <consortium name="Lawrence Berkeley National Laboratory"/>
            <person name="Ahrendt S."/>
            <person name="Sahu N."/>
            <person name="Indic B."/>
            <person name="Wong-Bajracharya J."/>
            <person name="Merenyi Z."/>
            <person name="Ke H.-M."/>
            <person name="Monk M."/>
            <person name="Kocsube S."/>
            <person name="Drula E."/>
            <person name="Lipzen A."/>
            <person name="Balint B."/>
            <person name="Henrissat B."/>
            <person name="Andreopoulos B."/>
            <person name="Martin F.M."/>
            <person name="Harder C.B."/>
            <person name="Rigling D."/>
            <person name="Ford K.L."/>
            <person name="Foster G.D."/>
            <person name="Pangilinan J."/>
            <person name="Papanicolaou A."/>
            <person name="Barry K."/>
            <person name="LaButti K."/>
            <person name="Viragh M."/>
            <person name="Koriabine M."/>
            <person name="Yan M."/>
            <person name="Riley R."/>
            <person name="Champramary S."/>
            <person name="Plett K.L."/>
            <person name="Tsai I.J."/>
            <person name="Slot J."/>
            <person name="Sipos G."/>
            <person name="Plett J."/>
            <person name="Nagy L.G."/>
            <person name="Grigoriev I.V."/>
        </authorList>
    </citation>
    <scope>NUCLEOTIDE SEQUENCE</scope>
    <source>
        <strain evidence="2">CCBAS 213</strain>
    </source>
</reference>
<evidence type="ECO:0000256" key="1">
    <source>
        <dbReference type="SAM" id="MobiDB-lite"/>
    </source>
</evidence>
<evidence type="ECO:0000313" key="2">
    <source>
        <dbReference type="EMBL" id="KAK0434532.1"/>
    </source>
</evidence>